<protein>
    <submittedName>
        <fullName evidence="4">Chaperone Clpb, putative</fullName>
    </submittedName>
</protein>
<dbReference type="GeneID" id="14887468"/>
<dbReference type="GO" id="GO:0005524">
    <property type="term" value="F:ATP binding"/>
    <property type="evidence" value="ECO:0007669"/>
    <property type="project" value="UniProtKB-KW"/>
</dbReference>
<dbReference type="InterPro" id="IPR001270">
    <property type="entry name" value="ClpA/B"/>
</dbReference>
<evidence type="ECO:0000256" key="2">
    <source>
        <dbReference type="ARBA" id="ARBA00022840"/>
    </source>
</evidence>
<sequence>MTQNEKTRLLKLGDELHKRVVVHDILRSRSLSFIRQITTKSFMFLGSSGIGKTEIAKTCADKLFDDYNNNVRIDTSEYMKSHGVSRLIEAPLDNVGHDKNGQLIETVIKNTYSFVLVSHDGKRRTVYVMHMVDFFTYTLVDCL</sequence>
<dbReference type="GO" id="GO:0005737">
    <property type="term" value="C:cytoplasm"/>
    <property type="evidence" value="ECO:0007669"/>
    <property type="project" value="TreeGrafter"/>
</dbReference>
<keyword evidence="2" id="KW-0067">ATP-binding</keyword>
<keyword evidence="5" id="KW-1185">Reference proteome</keyword>
<accession>A0A0A1U9B2</accession>
<dbReference type="AlphaFoldDB" id="A0A0A1U9B2"/>
<dbReference type="PANTHER" id="PTHR11638:SF18">
    <property type="entry name" value="HEAT SHOCK PROTEIN 104"/>
    <property type="match status" value="1"/>
</dbReference>
<feature type="domain" description="ATPase AAA-type core" evidence="3">
    <location>
        <begin position="40"/>
        <end position="117"/>
    </location>
</feature>
<proteinExistence type="predicted"/>
<keyword evidence="1" id="KW-0547">Nucleotide-binding</keyword>
<dbReference type="SUPFAM" id="SSF52540">
    <property type="entry name" value="P-loop containing nucleoside triphosphate hydrolases"/>
    <property type="match status" value="1"/>
</dbReference>
<dbReference type="GO" id="GO:0034605">
    <property type="term" value="P:cellular response to heat"/>
    <property type="evidence" value="ECO:0007669"/>
    <property type="project" value="TreeGrafter"/>
</dbReference>
<dbReference type="Gene3D" id="3.40.50.300">
    <property type="entry name" value="P-loop containing nucleotide triphosphate hydrolases"/>
    <property type="match status" value="1"/>
</dbReference>
<dbReference type="PANTHER" id="PTHR11638">
    <property type="entry name" value="ATP-DEPENDENT CLP PROTEASE"/>
    <property type="match status" value="1"/>
</dbReference>
<dbReference type="Proteomes" id="UP000014680">
    <property type="component" value="Unassembled WGS sequence"/>
</dbReference>
<dbReference type="VEuPathDB" id="AmoebaDB:EIN_345530"/>
<dbReference type="EMBL" id="KB206755">
    <property type="protein sequence ID" value="ELP88533.1"/>
    <property type="molecule type" value="Genomic_DNA"/>
</dbReference>
<dbReference type="OrthoDB" id="47330at2759"/>
<dbReference type="KEGG" id="eiv:EIN_345530"/>
<evidence type="ECO:0000256" key="1">
    <source>
        <dbReference type="ARBA" id="ARBA00022741"/>
    </source>
</evidence>
<evidence type="ECO:0000313" key="5">
    <source>
        <dbReference type="Proteomes" id="UP000014680"/>
    </source>
</evidence>
<dbReference type="InterPro" id="IPR027417">
    <property type="entry name" value="P-loop_NTPase"/>
</dbReference>
<dbReference type="GO" id="GO:0016887">
    <property type="term" value="F:ATP hydrolysis activity"/>
    <property type="evidence" value="ECO:0007669"/>
    <property type="project" value="InterPro"/>
</dbReference>
<gene>
    <name evidence="4" type="ORF">EIN_345530</name>
</gene>
<name>A0A0A1U9B2_ENTIV</name>
<evidence type="ECO:0000259" key="3">
    <source>
        <dbReference type="Pfam" id="PF07724"/>
    </source>
</evidence>
<dbReference type="Pfam" id="PF07724">
    <property type="entry name" value="AAA_2"/>
    <property type="match status" value="1"/>
</dbReference>
<dbReference type="InterPro" id="IPR050130">
    <property type="entry name" value="ClpA_ClpB"/>
</dbReference>
<organism evidence="4 5">
    <name type="scientific">Entamoeba invadens IP1</name>
    <dbReference type="NCBI Taxonomy" id="370355"/>
    <lineage>
        <taxon>Eukaryota</taxon>
        <taxon>Amoebozoa</taxon>
        <taxon>Evosea</taxon>
        <taxon>Archamoebae</taxon>
        <taxon>Mastigamoebida</taxon>
        <taxon>Entamoebidae</taxon>
        <taxon>Entamoeba</taxon>
    </lineage>
</organism>
<reference evidence="4 5" key="1">
    <citation type="submission" date="2012-10" db="EMBL/GenBank/DDBJ databases">
        <authorList>
            <person name="Zafar N."/>
            <person name="Inman J."/>
            <person name="Hall N."/>
            <person name="Lorenzi H."/>
            <person name="Caler E."/>
        </authorList>
    </citation>
    <scope>NUCLEOTIDE SEQUENCE [LARGE SCALE GENOMIC DNA]</scope>
    <source>
        <strain evidence="4 5">IP1</strain>
    </source>
</reference>
<dbReference type="InterPro" id="IPR003959">
    <property type="entry name" value="ATPase_AAA_core"/>
</dbReference>
<dbReference type="RefSeq" id="XP_004255304.1">
    <property type="nucleotide sequence ID" value="XM_004255256.1"/>
</dbReference>
<evidence type="ECO:0000313" key="4">
    <source>
        <dbReference type="EMBL" id="ELP88533.1"/>
    </source>
</evidence>
<dbReference type="PRINTS" id="PR00300">
    <property type="entry name" value="CLPPROTEASEA"/>
</dbReference>